<feature type="transmembrane region" description="Helical" evidence="11">
    <location>
        <begin position="60"/>
        <end position="78"/>
    </location>
</feature>
<evidence type="ECO:0000313" key="12">
    <source>
        <dbReference type="EMBL" id="CAL4061360.1"/>
    </source>
</evidence>
<evidence type="ECO:0000256" key="2">
    <source>
        <dbReference type="ARBA" id="ARBA00006513"/>
    </source>
</evidence>
<dbReference type="AlphaFoldDB" id="A0AAV2PQ18"/>
<evidence type="ECO:0000256" key="9">
    <source>
        <dbReference type="ARBA" id="ARBA00023136"/>
    </source>
</evidence>
<evidence type="ECO:0000256" key="7">
    <source>
        <dbReference type="ARBA" id="ARBA00022989"/>
    </source>
</evidence>
<dbReference type="InterPro" id="IPR004878">
    <property type="entry name" value="Otopetrin"/>
</dbReference>
<evidence type="ECO:0000256" key="4">
    <source>
        <dbReference type="ARBA" id="ARBA00022475"/>
    </source>
</evidence>
<feature type="non-terminal residue" evidence="12">
    <location>
        <position position="241"/>
    </location>
</feature>
<evidence type="ECO:0000256" key="8">
    <source>
        <dbReference type="ARBA" id="ARBA00023065"/>
    </source>
</evidence>
<dbReference type="PANTHER" id="PTHR21522">
    <property type="entry name" value="PROTON CHANNEL OTOP"/>
    <property type="match status" value="1"/>
</dbReference>
<proteinExistence type="inferred from homology"/>
<evidence type="ECO:0000256" key="5">
    <source>
        <dbReference type="ARBA" id="ARBA00022692"/>
    </source>
</evidence>
<keyword evidence="10" id="KW-0407">Ion channel</keyword>
<accession>A0AAV2PQ18</accession>
<dbReference type="GO" id="GO:0015252">
    <property type="term" value="F:proton channel activity"/>
    <property type="evidence" value="ECO:0007669"/>
    <property type="project" value="InterPro"/>
</dbReference>
<sequence length="241" mass="27509">RRFRSPVEESNYNVGNLTYKVSDEHKITENHGLNEEIIPNSKEGKSIWLKESLSVQLSKIYCIAVFIVGILIYVGDTFQRSEFVLAEVFNLYLMLVQLFWLAFVHYDVRGYLQFVSETVSRAQGTHLASNKFKTSEPLKKITLADRYYGFTSGRHCSAGSVYLKVGTTVFFFACLIWVGLSLGAQIMHLGDDSCYSVTHVVMAAVGVIYVTYQLFFVFKYSNLIINRWINLSRFGIMHCIA</sequence>
<protein>
    <submittedName>
        <fullName evidence="12">Uncharacterized protein</fullName>
    </submittedName>
</protein>
<evidence type="ECO:0000256" key="10">
    <source>
        <dbReference type="ARBA" id="ARBA00023303"/>
    </source>
</evidence>
<keyword evidence="4" id="KW-1003">Cell membrane</keyword>
<keyword evidence="6" id="KW-0375">Hydrogen ion transport</keyword>
<comment type="caution">
    <text evidence="12">The sequence shown here is derived from an EMBL/GenBank/DDBJ whole genome shotgun (WGS) entry which is preliminary data.</text>
</comment>
<evidence type="ECO:0000256" key="3">
    <source>
        <dbReference type="ARBA" id="ARBA00022448"/>
    </source>
</evidence>
<keyword evidence="5 11" id="KW-0812">Transmembrane</keyword>
<keyword evidence="3" id="KW-0813">Transport</keyword>
<evidence type="ECO:0000256" key="11">
    <source>
        <dbReference type="SAM" id="Phobius"/>
    </source>
</evidence>
<dbReference type="Proteomes" id="UP001497623">
    <property type="component" value="Unassembled WGS sequence"/>
</dbReference>
<name>A0AAV2PQ18_MEGNR</name>
<dbReference type="EMBL" id="CAXKWB010000610">
    <property type="protein sequence ID" value="CAL4061360.1"/>
    <property type="molecule type" value="Genomic_DNA"/>
</dbReference>
<keyword evidence="7 11" id="KW-1133">Transmembrane helix</keyword>
<gene>
    <name evidence="12" type="ORF">MNOR_LOCUS2110</name>
</gene>
<dbReference type="GO" id="GO:0005886">
    <property type="term" value="C:plasma membrane"/>
    <property type="evidence" value="ECO:0007669"/>
    <property type="project" value="UniProtKB-SubCell"/>
</dbReference>
<keyword evidence="9 11" id="KW-0472">Membrane</keyword>
<reference evidence="12 13" key="1">
    <citation type="submission" date="2024-05" db="EMBL/GenBank/DDBJ databases">
        <authorList>
            <person name="Wallberg A."/>
        </authorList>
    </citation>
    <scope>NUCLEOTIDE SEQUENCE [LARGE SCALE GENOMIC DNA]</scope>
</reference>
<evidence type="ECO:0000256" key="1">
    <source>
        <dbReference type="ARBA" id="ARBA00004651"/>
    </source>
</evidence>
<feature type="transmembrane region" description="Helical" evidence="11">
    <location>
        <begin position="200"/>
        <end position="218"/>
    </location>
</feature>
<evidence type="ECO:0000256" key="6">
    <source>
        <dbReference type="ARBA" id="ARBA00022781"/>
    </source>
</evidence>
<keyword evidence="8" id="KW-0406">Ion transport</keyword>
<organism evidence="12 13">
    <name type="scientific">Meganyctiphanes norvegica</name>
    <name type="common">Northern krill</name>
    <name type="synonym">Thysanopoda norvegica</name>
    <dbReference type="NCBI Taxonomy" id="48144"/>
    <lineage>
        <taxon>Eukaryota</taxon>
        <taxon>Metazoa</taxon>
        <taxon>Ecdysozoa</taxon>
        <taxon>Arthropoda</taxon>
        <taxon>Crustacea</taxon>
        <taxon>Multicrustacea</taxon>
        <taxon>Malacostraca</taxon>
        <taxon>Eumalacostraca</taxon>
        <taxon>Eucarida</taxon>
        <taxon>Euphausiacea</taxon>
        <taxon>Euphausiidae</taxon>
        <taxon>Meganyctiphanes</taxon>
    </lineage>
</organism>
<feature type="non-terminal residue" evidence="12">
    <location>
        <position position="1"/>
    </location>
</feature>
<dbReference type="PANTHER" id="PTHR21522:SF58">
    <property type="entry name" value="AGAP000074-PA"/>
    <property type="match status" value="1"/>
</dbReference>
<feature type="transmembrane region" description="Helical" evidence="11">
    <location>
        <begin position="84"/>
        <end position="104"/>
    </location>
</feature>
<dbReference type="Pfam" id="PF03189">
    <property type="entry name" value="Otopetrin"/>
    <property type="match status" value="1"/>
</dbReference>
<evidence type="ECO:0000313" key="13">
    <source>
        <dbReference type="Proteomes" id="UP001497623"/>
    </source>
</evidence>
<keyword evidence="13" id="KW-1185">Reference proteome</keyword>
<feature type="transmembrane region" description="Helical" evidence="11">
    <location>
        <begin position="161"/>
        <end position="180"/>
    </location>
</feature>
<comment type="subcellular location">
    <subcellularLocation>
        <location evidence="1">Cell membrane</location>
        <topology evidence="1">Multi-pass membrane protein</topology>
    </subcellularLocation>
</comment>
<comment type="similarity">
    <text evidence="2">Belongs to the otopetrin family.</text>
</comment>